<accession>A0A926NZ43</accession>
<dbReference type="PANTHER" id="PTHR30558:SF3">
    <property type="entry name" value="BIOPOLYMER TRANSPORT PROTEIN EXBD-RELATED"/>
    <property type="match status" value="1"/>
</dbReference>
<sequence length="173" mass="18874">MAELTATPQKQGARIRTVKAPLRVDLTAMVDLAFLLITFFILTTTLAKPKALDLVMPVGDEPGGVSNLRTLTLCLGKNNQLLYYLGEADKPVVSATLTNYGRQGLRRAIIDMKAKVKHDTGKSMIVLIKPAQSSVYENLVNALDEMKITGVQQYAIGDITPADINLLKGKEVY</sequence>
<dbReference type="PANTHER" id="PTHR30558">
    <property type="entry name" value="EXBD MEMBRANE COMPONENT OF PMF-DRIVEN MACROMOLECULE IMPORT SYSTEM"/>
    <property type="match status" value="1"/>
</dbReference>
<feature type="transmembrane region" description="Helical" evidence="8">
    <location>
        <begin position="26"/>
        <end position="47"/>
    </location>
</feature>
<keyword evidence="3" id="KW-1003">Cell membrane</keyword>
<comment type="similarity">
    <text evidence="2 7">Belongs to the ExbD/TolR family.</text>
</comment>
<evidence type="ECO:0000256" key="6">
    <source>
        <dbReference type="ARBA" id="ARBA00023136"/>
    </source>
</evidence>
<organism evidence="9 10">
    <name type="scientific">Mucilaginibacter glaciei</name>
    <dbReference type="NCBI Taxonomy" id="2772109"/>
    <lineage>
        <taxon>Bacteria</taxon>
        <taxon>Pseudomonadati</taxon>
        <taxon>Bacteroidota</taxon>
        <taxon>Sphingobacteriia</taxon>
        <taxon>Sphingobacteriales</taxon>
        <taxon>Sphingobacteriaceae</taxon>
        <taxon>Mucilaginibacter</taxon>
    </lineage>
</organism>
<dbReference type="EMBL" id="JACWMX010000006">
    <property type="protein sequence ID" value="MBD1394573.1"/>
    <property type="molecule type" value="Genomic_DNA"/>
</dbReference>
<keyword evidence="7" id="KW-0653">Protein transport</keyword>
<dbReference type="GO" id="GO:0005886">
    <property type="term" value="C:plasma membrane"/>
    <property type="evidence" value="ECO:0007669"/>
    <property type="project" value="UniProtKB-SubCell"/>
</dbReference>
<keyword evidence="6 8" id="KW-0472">Membrane</keyword>
<evidence type="ECO:0000256" key="5">
    <source>
        <dbReference type="ARBA" id="ARBA00022989"/>
    </source>
</evidence>
<evidence type="ECO:0000256" key="4">
    <source>
        <dbReference type="ARBA" id="ARBA00022692"/>
    </source>
</evidence>
<evidence type="ECO:0000256" key="3">
    <source>
        <dbReference type="ARBA" id="ARBA00022475"/>
    </source>
</evidence>
<proteinExistence type="inferred from homology"/>
<dbReference type="Proteomes" id="UP000619078">
    <property type="component" value="Unassembled WGS sequence"/>
</dbReference>
<dbReference type="GO" id="GO:0015031">
    <property type="term" value="P:protein transport"/>
    <property type="evidence" value="ECO:0007669"/>
    <property type="project" value="UniProtKB-KW"/>
</dbReference>
<evidence type="ECO:0000313" key="9">
    <source>
        <dbReference type="EMBL" id="MBD1394573.1"/>
    </source>
</evidence>
<comment type="subcellular location">
    <subcellularLocation>
        <location evidence="1">Cell membrane</location>
        <topology evidence="1">Single-pass membrane protein</topology>
    </subcellularLocation>
    <subcellularLocation>
        <location evidence="7">Cell membrane</location>
        <topology evidence="7">Single-pass type II membrane protein</topology>
    </subcellularLocation>
</comment>
<keyword evidence="10" id="KW-1185">Reference proteome</keyword>
<dbReference type="GO" id="GO:0022857">
    <property type="term" value="F:transmembrane transporter activity"/>
    <property type="evidence" value="ECO:0007669"/>
    <property type="project" value="InterPro"/>
</dbReference>
<evidence type="ECO:0000313" key="10">
    <source>
        <dbReference type="Proteomes" id="UP000619078"/>
    </source>
</evidence>
<dbReference type="RefSeq" id="WP_191164310.1">
    <property type="nucleotide sequence ID" value="NZ_JACWMX010000006.1"/>
</dbReference>
<evidence type="ECO:0000256" key="8">
    <source>
        <dbReference type="SAM" id="Phobius"/>
    </source>
</evidence>
<reference evidence="9" key="1">
    <citation type="submission" date="2020-09" db="EMBL/GenBank/DDBJ databases">
        <title>Novel species of Mucilaginibacter isolated from a glacier on the Tibetan Plateau.</title>
        <authorList>
            <person name="Liu Q."/>
            <person name="Xin Y.-H."/>
        </authorList>
    </citation>
    <scope>NUCLEOTIDE SEQUENCE</scope>
    <source>
        <strain evidence="9">ZB1P21</strain>
    </source>
</reference>
<evidence type="ECO:0000256" key="2">
    <source>
        <dbReference type="ARBA" id="ARBA00005811"/>
    </source>
</evidence>
<evidence type="ECO:0000256" key="1">
    <source>
        <dbReference type="ARBA" id="ARBA00004162"/>
    </source>
</evidence>
<dbReference type="InterPro" id="IPR003400">
    <property type="entry name" value="ExbD"/>
</dbReference>
<keyword evidence="5 8" id="KW-1133">Transmembrane helix</keyword>
<comment type="caution">
    <text evidence="9">The sequence shown here is derived from an EMBL/GenBank/DDBJ whole genome shotgun (WGS) entry which is preliminary data.</text>
</comment>
<dbReference type="AlphaFoldDB" id="A0A926NZ43"/>
<keyword evidence="7" id="KW-0813">Transport</keyword>
<protein>
    <submittedName>
        <fullName evidence="9">Biopolymer transporter ExbD</fullName>
    </submittedName>
</protein>
<name>A0A926NZ43_9SPHI</name>
<keyword evidence="4 7" id="KW-0812">Transmembrane</keyword>
<dbReference type="Pfam" id="PF02472">
    <property type="entry name" value="ExbD"/>
    <property type="match status" value="1"/>
</dbReference>
<evidence type="ECO:0000256" key="7">
    <source>
        <dbReference type="RuleBase" id="RU003879"/>
    </source>
</evidence>
<gene>
    <name evidence="9" type="ORF">IDJ76_15790</name>
</gene>